<evidence type="ECO:0000313" key="2">
    <source>
        <dbReference type="Proteomes" id="UP001497700"/>
    </source>
</evidence>
<gene>
    <name evidence="1" type="ORF">F4820DRAFT_387465</name>
</gene>
<keyword evidence="2" id="KW-1185">Reference proteome</keyword>
<reference evidence="1 2" key="1">
    <citation type="journal article" date="2022" name="New Phytol.">
        <title>Ecological generalism drives hyperdiversity of secondary metabolite gene clusters in xylarialean endophytes.</title>
        <authorList>
            <person name="Franco M.E.E."/>
            <person name="Wisecaver J.H."/>
            <person name="Arnold A.E."/>
            <person name="Ju Y.M."/>
            <person name="Slot J.C."/>
            <person name="Ahrendt S."/>
            <person name="Moore L.P."/>
            <person name="Eastman K.E."/>
            <person name="Scott K."/>
            <person name="Konkel Z."/>
            <person name="Mondo S.J."/>
            <person name="Kuo A."/>
            <person name="Hayes R.D."/>
            <person name="Haridas S."/>
            <person name="Andreopoulos B."/>
            <person name="Riley R."/>
            <person name="LaButti K."/>
            <person name="Pangilinan J."/>
            <person name="Lipzen A."/>
            <person name="Amirebrahimi M."/>
            <person name="Yan J."/>
            <person name="Adam C."/>
            <person name="Keymanesh K."/>
            <person name="Ng V."/>
            <person name="Louie K."/>
            <person name="Northen T."/>
            <person name="Drula E."/>
            <person name="Henrissat B."/>
            <person name="Hsieh H.M."/>
            <person name="Youens-Clark K."/>
            <person name="Lutzoni F."/>
            <person name="Miadlikowska J."/>
            <person name="Eastwood D.C."/>
            <person name="Hamelin R.C."/>
            <person name="Grigoriev I.V."/>
            <person name="U'Ren J.M."/>
        </authorList>
    </citation>
    <scope>NUCLEOTIDE SEQUENCE [LARGE SCALE GENOMIC DNA]</scope>
    <source>
        <strain evidence="1 2">CBS 119005</strain>
    </source>
</reference>
<proteinExistence type="predicted"/>
<protein>
    <submittedName>
        <fullName evidence="1">Uncharacterized protein</fullName>
    </submittedName>
</protein>
<name>A0ACB9YVK9_9PEZI</name>
<comment type="caution">
    <text evidence="1">The sequence shown here is derived from an EMBL/GenBank/DDBJ whole genome shotgun (WGS) entry which is preliminary data.</text>
</comment>
<organism evidence="1 2">
    <name type="scientific">Hypoxylon rubiginosum</name>
    <dbReference type="NCBI Taxonomy" id="110542"/>
    <lineage>
        <taxon>Eukaryota</taxon>
        <taxon>Fungi</taxon>
        <taxon>Dikarya</taxon>
        <taxon>Ascomycota</taxon>
        <taxon>Pezizomycotina</taxon>
        <taxon>Sordariomycetes</taxon>
        <taxon>Xylariomycetidae</taxon>
        <taxon>Xylariales</taxon>
        <taxon>Hypoxylaceae</taxon>
        <taxon>Hypoxylon</taxon>
    </lineage>
</organism>
<dbReference type="EMBL" id="MU393511">
    <property type="protein sequence ID" value="KAI4863096.1"/>
    <property type="molecule type" value="Genomic_DNA"/>
</dbReference>
<accession>A0ACB9YVK9</accession>
<dbReference type="Proteomes" id="UP001497700">
    <property type="component" value="Unassembled WGS sequence"/>
</dbReference>
<sequence length="166" mass="18304">MSGSVFLRVFVLLQVPRGCFSLGWQVGNPFFLFFFSFFPFPPLDKKVSEVIVEPPVTSFRRARASVKDEQDTEPCSADVYDVCTSPMRNISTARSIRDYGGPTIDLNHGRPAGGEKGEMARKETLGANHVGCHLAGSHVTKCPTERMQLALAASRYQGRSLFVTLS</sequence>
<evidence type="ECO:0000313" key="1">
    <source>
        <dbReference type="EMBL" id="KAI4863096.1"/>
    </source>
</evidence>